<feature type="domain" description="GST N-terminal" evidence="3">
    <location>
        <begin position="3"/>
        <end position="90"/>
    </location>
</feature>
<dbReference type="InterPro" id="IPR004045">
    <property type="entry name" value="Glutathione_S-Trfase_N"/>
</dbReference>
<reference evidence="5" key="1">
    <citation type="submission" date="2021-01" db="EMBL/GenBank/DDBJ databases">
        <authorList>
            <person name="Corre E."/>
            <person name="Pelletier E."/>
            <person name="Niang G."/>
            <person name="Scheremetjew M."/>
            <person name="Finn R."/>
            <person name="Kale V."/>
            <person name="Holt S."/>
            <person name="Cochrane G."/>
            <person name="Meng A."/>
            <person name="Brown T."/>
            <person name="Cohen L."/>
        </authorList>
    </citation>
    <scope>NUCLEOTIDE SEQUENCE</scope>
    <source>
        <strain evidence="5">OF101</strain>
    </source>
</reference>
<dbReference type="InterPro" id="IPR010987">
    <property type="entry name" value="Glutathione-S-Trfase_C-like"/>
</dbReference>
<organism evidence="5">
    <name type="scientific">Alexandrium catenella</name>
    <name type="common">Red tide dinoflagellate</name>
    <name type="synonym">Gonyaulax catenella</name>
    <dbReference type="NCBI Taxonomy" id="2925"/>
    <lineage>
        <taxon>Eukaryota</taxon>
        <taxon>Sar</taxon>
        <taxon>Alveolata</taxon>
        <taxon>Dinophyceae</taxon>
        <taxon>Gonyaulacales</taxon>
        <taxon>Pyrocystaceae</taxon>
        <taxon>Alexandrium</taxon>
    </lineage>
</organism>
<dbReference type="SFLD" id="SFLDG01151">
    <property type="entry name" value="Main.2:_Nu-like"/>
    <property type="match status" value="1"/>
</dbReference>
<evidence type="ECO:0000313" key="5">
    <source>
        <dbReference type="EMBL" id="CAD9186895.1"/>
    </source>
</evidence>
<dbReference type="SFLD" id="SFLDS00019">
    <property type="entry name" value="Glutathione_Transferase_(cytos"/>
    <property type="match status" value="1"/>
</dbReference>
<dbReference type="PROSITE" id="PS50404">
    <property type="entry name" value="GST_NTER"/>
    <property type="match status" value="1"/>
</dbReference>
<dbReference type="InterPro" id="IPR036249">
    <property type="entry name" value="Thioredoxin-like_sf"/>
</dbReference>
<evidence type="ECO:0000256" key="2">
    <source>
        <dbReference type="SAM" id="MobiDB-lite"/>
    </source>
</evidence>
<gene>
    <name evidence="5" type="ORF">ACAT0790_LOCUS63669</name>
</gene>
<dbReference type="InterPro" id="IPR040079">
    <property type="entry name" value="Glutathione_S-Trfase"/>
</dbReference>
<proteinExistence type="inferred from homology"/>
<feature type="domain" description="GST C-terminal" evidence="4">
    <location>
        <begin position="95"/>
        <end position="237"/>
    </location>
</feature>
<dbReference type="SUPFAM" id="SSF52833">
    <property type="entry name" value="Thioredoxin-like"/>
    <property type="match status" value="2"/>
</dbReference>
<evidence type="ECO:0000259" key="4">
    <source>
        <dbReference type="PROSITE" id="PS50405"/>
    </source>
</evidence>
<dbReference type="Gene3D" id="1.20.1050.10">
    <property type="match status" value="2"/>
</dbReference>
<dbReference type="Gene3D" id="3.40.30.10">
    <property type="entry name" value="Glutaredoxin"/>
    <property type="match status" value="2"/>
</dbReference>
<feature type="compositionally biased region" description="Low complexity" evidence="2">
    <location>
        <begin position="242"/>
        <end position="254"/>
    </location>
</feature>
<feature type="region of interest" description="Disordered" evidence="2">
    <location>
        <begin position="222"/>
        <end position="254"/>
    </location>
</feature>
<dbReference type="SUPFAM" id="SSF47616">
    <property type="entry name" value="GST C-terminal domain-like"/>
    <property type="match status" value="2"/>
</dbReference>
<feature type="compositionally biased region" description="Basic and acidic residues" evidence="2">
    <location>
        <begin position="222"/>
        <end position="238"/>
    </location>
</feature>
<evidence type="ECO:0000256" key="1">
    <source>
        <dbReference type="ARBA" id="ARBA00007409"/>
    </source>
</evidence>
<dbReference type="SFLD" id="SFLDG00358">
    <property type="entry name" value="Main_(cytGST)"/>
    <property type="match status" value="1"/>
</dbReference>
<dbReference type="EMBL" id="HBGE01106743">
    <property type="protein sequence ID" value="CAD9186895.1"/>
    <property type="molecule type" value="Transcribed_RNA"/>
</dbReference>
<comment type="similarity">
    <text evidence="1">Belongs to the GST superfamily.</text>
</comment>
<dbReference type="PANTHER" id="PTHR44051:SF19">
    <property type="entry name" value="DISULFIDE-BOND OXIDOREDUCTASE YFCG"/>
    <property type="match status" value="1"/>
</dbReference>
<accession>A0A7S1WTC5</accession>
<name>A0A7S1WTC5_ALECA</name>
<dbReference type="PROSITE" id="PS50405">
    <property type="entry name" value="GST_CTER"/>
    <property type="match status" value="1"/>
</dbReference>
<dbReference type="AlphaFoldDB" id="A0A7S1WTC5"/>
<dbReference type="CDD" id="cd03048">
    <property type="entry name" value="GST_N_Ure2p_like"/>
    <property type="match status" value="1"/>
</dbReference>
<evidence type="ECO:0000259" key="3">
    <source>
        <dbReference type="PROSITE" id="PS50404"/>
    </source>
</evidence>
<protein>
    <recommendedName>
        <fullName evidence="6">Glutathione transferase</fullName>
    </recommendedName>
</protein>
<dbReference type="Pfam" id="PF13409">
    <property type="entry name" value="GST_N_2"/>
    <property type="match status" value="1"/>
</dbReference>
<dbReference type="Pfam" id="PF13410">
    <property type="entry name" value="GST_C_2"/>
    <property type="match status" value="2"/>
</dbReference>
<evidence type="ECO:0008006" key="6">
    <source>
        <dbReference type="Google" id="ProtNLM"/>
    </source>
</evidence>
<dbReference type="InterPro" id="IPR036282">
    <property type="entry name" value="Glutathione-S-Trfase_C_sf"/>
</dbReference>
<sequence length="480" mass="53607">MEGAPIDFYYWPVPCGWKVAIMFEECGLPYKVHPVNILQGEQFDEAYLRLNPNNKVPTIVDPKGPDGEPFTVFESGAILLYLGEKADRFLGGPPGSAARHTVTQWLMFQMASVGPMFGQCGYFRKYARGSDEELRHGRERYSNEAHRIYRVLEKRLGAVPFLAGEDYSVADMAVYPWIQPDMHGIDLQTYPNVLRWYEAIKARPAVQQAYKLLAEDCKVGDRSDSTHKNLFERQKDVGRTNGASSDPPAAPAGSAAAAPDIELWYTPIANHVHAVEAVIAHCQLVGRIRLTPTNPFKVQEDSDPPRPGFATLGRVNPLLTVPTMRVSKEQPLYGGPVIYEFLDSLRPAHVPSLFPEDAAARLEVRRALWLADGLFDQFVRLLLEAEEQPPRPATVERTWTKIVGCLDALEEDAARWREAPLDVAQVRAACALDFIAERPGPVMCAGAGEGWSWRAGRPQLSAWFDRIHGLPPFQAHLKDL</sequence>
<dbReference type="PANTHER" id="PTHR44051">
    <property type="entry name" value="GLUTATHIONE S-TRANSFERASE-RELATED"/>
    <property type="match status" value="1"/>
</dbReference>